<dbReference type="Pfam" id="PF20903">
    <property type="entry name" value="SPL"/>
    <property type="match status" value="1"/>
</dbReference>
<dbReference type="PANTHER" id="PTHR37822">
    <property type="entry name" value="SPORE PHOTOPRODUCT LYASE-RELATED"/>
    <property type="match status" value="1"/>
</dbReference>
<dbReference type="AlphaFoldDB" id="D7CR23"/>
<dbReference type="GO" id="GO:1904047">
    <property type="term" value="F:S-adenosyl-L-methionine binding"/>
    <property type="evidence" value="ECO:0007669"/>
    <property type="project" value="TreeGrafter"/>
</dbReference>
<reference evidence="3" key="1">
    <citation type="submission" date="2010-05" db="EMBL/GenBank/DDBJ databases">
        <title>The complete genome of Truepera radiovictris DSM 17093.</title>
        <authorList>
            <consortium name="US DOE Joint Genome Institute (JGI-PGF)"/>
            <person name="Lucas S."/>
            <person name="Copeland A."/>
            <person name="Lapidus A."/>
            <person name="Glavina del Rio T."/>
            <person name="Dalin E."/>
            <person name="Tice H."/>
            <person name="Bruce D."/>
            <person name="Goodwin L."/>
            <person name="Pitluck S."/>
            <person name="Kyrpides N."/>
            <person name="Mavromatis K."/>
            <person name="Ovchinnikova G."/>
            <person name="Munk A.C."/>
            <person name="Detter J.C."/>
            <person name="Han C."/>
            <person name="Tapia R."/>
            <person name="Land M."/>
            <person name="Hauser L."/>
            <person name="Markowitz V."/>
            <person name="Cheng J.-F."/>
            <person name="Hugenholtz P."/>
            <person name="Woyke T."/>
            <person name="Wu D."/>
            <person name="Tindall B."/>
            <person name="Pomrenke H.G."/>
            <person name="Brambilla E."/>
            <person name="Klenk H.-P."/>
            <person name="Eisen J.A."/>
        </authorList>
    </citation>
    <scope>NUCLEOTIDE SEQUENCE [LARGE SCALE GENOMIC DNA]</scope>
    <source>
        <strain evidence="3">DSM 17093 / CIP 108686 / LMG 22925 / RQ-24</strain>
    </source>
</reference>
<dbReference type="InterPro" id="IPR049539">
    <property type="entry name" value="SPL"/>
</dbReference>
<reference evidence="2 3" key="2">
    <citation type="journal article" date="2011" name="Stand. Genomic Sci.">
        <title>Complete genome sequence of Truepera radiovictrix type strain (RQ-24).</title>
        <authorList>
            <person name="Ivanova N."/>
            <person name="Rohde C."/>
            <person name="Munk C."/>
            <person name="Nolan M."/>
            <person name="Lucas S."/>
            <person name="Del Rio T.G."/>
            <person name="Tice H."/>
            <person name="Deshpande S."/>
            <person name="Cheng J.F."/>
            <person name="Tapia R."/>
            <person name="Han C."/>
            <person name="Goodwin L."/>
            <person name="Pitluck S."/>
            <person name="Liolios K."/>
            <person name="Mavromatis K."/>
            <person name="Mikhailova N."/>
            <person name="Pati A."/>
            <person name="Chen A."/>
            <person name="Palaniappan K."/>
            <person name="Land M."/>
            <person name="Hauser L."/>
            <person name="Chang Y.J."/>
            <person name="Jeffries C.D."/>
            <person name="Brambilla E."/>
            <person name="Rohde M."/>
            <person name="Goker M."/>
            <person name="Tindall B.J."/>
            <person name="Woyke T."/>
            <person name="Bristow J."/>
            <person name="Eisen J.A."/>
            <person name="Markowitz V."/>
            <person name="Hugenholtz P."/>
            <person name="Kyrpides N.C."/>
            <person name="Klenk H.P."/>
            <person name="Lapidus A."/>
        </authorList>
    </citation>
    <scope>NUCLEOTIDE SEQUENCE [LARGE SCALE GENOMIC DNA]</scope>
    <source>
        <strain evidence="3">DSM 17093 / CIP 108686 / LMG 22925 / RQ-24</strain>
    </source>
</reference>
<protein>
    <submittedName>
        <fullName evidence="2">Radical SAM domain protein</fullName>
    </submittedName>
</protein>
<dbReference type="GO" id="GO:0003913">
    <property type="term" value="F:DNA photolyase activity"/>
    <property type="evidence" value="ECO:0007669"/>
    <property type="project" value="TreeGrafter"/>
</dbReference>
<dbReference type="eggNOG" id="COG1533">
    <property type="taxonomic scope" value="Bacteria"/>
</dbReference>
<dbReference type="GO" id="GO:0042601">
    <property type="term" value="C:endospore-forming forespore"/>
    <property type="evidence" value="ECO:0007669"/>
    <property type="project" value="TreeGrafter"/>
</dbReference>
<proteinExistence type="predicted"/>
<dbReference type="STRING" id="649638.Trad_0283"/>
<evidence type="ECO:0000313" key="2">
    <source>
        <dbReference type="EMBL" id="ADI13423.1"/>
    </source>
</evidence>
<feature type="compositionally biased region" description="Pro residues" evidence="1">
    <location>
        <begin position="9"/>
        <end position="25"/>
    </location>
</feature>
<gene>
    <name evidence="2" type="ordered locus">Trad_0283</name>
</gene>
<dbReference type="PANTHER" id="PTHR37822:SF2">
    <property type="entry name" value="SPORE PHOTOPRODUCT LYASE"/>
    <property type="match status" value="1"/>
</dbReference>
<feature type="region of interest" description="Disordered" evidence="1">
    <location>
        <begin position="1"/>
        <end position="27"/>
    </location>
</feature>
<dbReference type="KEGG" id="tra:Trad_0283"/>
<dbReference type="HOGENOM" id="CLU_057301_0_0_0"/>
<dbReference type="SFLD" id="SFLDS00029">
    <property type="entry name" value="Radical_SAM"/>
    <property type="match status" value="1"/>
</dbReference>
<dbReference type="Gene3D" id="3.40.50.12110">
    <property type="match status" value="1"/>
</dbReference>
<dbReference type="Gene3D" id="3.80.30.30">
    <property type="match status" value="1"/>
</dbReference>
<keyword evidence="3" id="KW-1185">Reference proteome</keyword>
<sequence length="362" mass="40063">MPLELPMARPHPAPVSQPRPKPPSPKLWRPKRVLFTPDALEQPFGQRLLERMQSLGLDITLLRSNRLTGLRGKDARETYRLAKQTLAVVNAPPSLLALQPIPPSADLQFHLAKGCPAHCQYCYLAGSLAGPPVTRVYANLPEILGALARYERPGHVTTFEVSCYTDPLALEHLTGSLSECVRYFGTREGARLRFVSKFDAVAPLLTLPHGGRTQARVSVNAAPISLRLEGGVAPVAARLGGLRQLAAAGYPVGVVVAPIMPVEGWREHYGALLDEVARAVGDVRELTFELITHRFTPGSKEVLLDWYPNTALDMDEQTRAVKRNKFGGLKYVYGKDTMSELRGFFETELARRFPQARVLYWT</sequence>
<organism evidence="2 3">
    <name type="scientific">Truepera radiovictrix (strain DSM 17093 / CIP 108686 / LMG 22925 / RQ-24)</name>
    <dbReference type="NCBI Taxonomy" id="649638"/>
    <lineage>
        <taxon>Bacteria</taxon>
        <taxon>Thermotogati</taxon>
        <taxon>Deinococcota</taxon>
        <taxon>Deinococci</taxon>
        <taxon>Trueperales</taxon>
        <taxon>Trueperaceae</taxon>
        <taxon>Truepera</taxon>
    </lineage>
</organism>
<dbReference type="Proteomes" id="UP000000379">
    <property type="component" value="Chromosome"/>
</dbReference>
<dbReference type="InterPro" id="IPR007197">
    <property type="entry name" value="rSAM"/>
</dbReference>
<accession>D7CR23</accession>
<name>D7CR23_TRURR</name>
<dbReference type="GO" id="GO:0051539">
    <property type="term" value="F:4 iron, 4 sulfur cluster binding"/>
    <property type="evidence" value="ECO:0007669"/>
    <property type="project" value="TreeGrafter"/>
</dbReference>
<evidence type="ECO:0000256" key="1">
    <source>
        <dbReference type="SAM" id="MobiDB-lite"/>
    </source>
</evidence>
<evidence type="ECO:0000313" key="3">
    <source>
        <dbReference type="Proteomes" id="UP000000379"/>
    </source>
</evidence>
<dbReference type="EMBL" id="CP002049">
    <property type="protein sequence ID" value="ADI13423.1"/>
    <property type="molecule type" value="Genomic_DNA"/>
</dbReference>